<dbReference type="GO" id="GO:0046872">
    <property type="term" value="F:metal ion binding"/>
    <property type="evidence" value="ECO:0007669"/>
    <property type="project" value="UniProtKB-KW"/>
</dbReference>
<dbReference type="NCBIfam" id="TIGR02086">
    <property type="entry name" value="IPMI_arch"/>
    <property type="match status" value="1"/>
</dbReference>
<evidence type="ECO:0000256" key="6">
    <source>
        <dbReference type="ARBA" id="ARBA00023239"/>
    </source>
</evidence>
<dbReference type="InterPro" id="IPR033941">
    <property type="entry name" value="IPMI_cat"/>
</dbReference>
<keyword evidence="5 8" id="KW-0411">Iron-sulfur</keyword>
<feature type="binding site" evidence="8">
    <location>
        <position position="356"/>
    </location>
    <ligand>
        <name>[4Fe-4S] cluster</name>
        <dbReference type="ChEBI" id="CHEBI:49883"/>
    </ligand>
</feature>
<accession>A0ABD4Z7C2</accession>
<keyword evidence="2 8" id="KW-0004">4Fe-4S</keyword>
<dbReference type="InterPro" id="IPR011826">
    <property type="entry name" value="HAcnase/IPMdehydase_lsu_prok"/>
</dbReference>
<sequence length="417" mass="44784">MGLIERIVSKAIGKNVSAGEIVVVNIDAVYAQDGTAPLVIDVVEKELELRKKIAAERAYFFIDHSSPAPHVAAATVHKEMRRFAKEYGVKLFDVGYGISHQVVVEDGLVRPGMIVVGADSHTPTIGAIGVYATGVGSTDAAIAMMFGVLWLKIPETVKVTLTGSLPKGVMSKDIALNIIGNVKTDGMLGKAVEFRGDTLKELSIDSRMTLTNMCTEMSAESAIIPVDNVTRNWLAERGYNVYREVDWEKEDGYVDEIVIDVSKLEPLVAAPPDVDNVKSVAEVDGVEVDQVFIGSCTNGRLEDIEIAARILHGRRVKEGVRCIVSPASRKVYLEALRRGYIDVLANAGCIIAPPTCGPCVGAHMGLLAAGEVAVATTNRNFPGRMGHRDSKVYLSSPAVAAATAIEGRIADPRKYLL</sequence>
<comment type="pathway">
    <text evidence="8">Amino-acid biosynthesis; L-leucine biosynthesis; L-leucine from 3-methyl-2-oxobutanoate: step 2/4.</text>
</comment>
<keyword evidence="3 8" id="KW-0479">Metal-binding</keyword>
<gene>
    <name evidence="8" type="primary">leuC</name>
    <name evidence="10" type="ORF">QPL79_07115</name>
</gene>
<dbReference type="InterPro" id="IPR006251">
    <property type="entry name" value="Homoacnase/IPMdehydase_lsu"/>
</dbReference>
<dbReference type="NCBIfam" id="NF001614">
    <property type="entry name" value="PRK00402.1"/>
    <property type="match status" value="1"/>
</dbReference>
<dbReference type="RefSeq" id="WP_285274114.1">
    <property type="nucleotide sequence ID" value="NZ_JASNVW010000004.1"/>
</dbReference>
<dbReference type="InterPro" id="IPR015931">
    <property type="entry name" value="Acnase/IPM_dHydase_lsu_aba_1/3"/>
</dbReference>
<dbReference type="Pfam" id="PF00330">
    <property type="entry name" value="Aconitase"/>
    <property type="match status" value="1"/>
</dbReference>
<evidence type="ECO:0000256" key="8">
    <source>
        <dbReference type="HAMAP-Rule" id="MF_01027"/>
    </source>
</evidence>
<dbReference type="Proteomes" id="UP001529235">
    <property type="component" value="Unassembled WGS sequence"/>
</dbReference>
<dbReference type="NCBIfam" id="TIGR01343">
    <property type="entry name" value="hacA_fam"/>
    <property type="match status" value="1"/>
</dbReference>
<keyword evidence="6 8" id="KW-0456">Lyase</keyword>
<evidence type="ECO:0000259" key="9">
    <source>
        <dbReference type="Pfam" id="PF00330"/>
    </source>
</evidence>
<keyword evidence="8" id="KW-0028">Amino-acid biosynthesis</keyword>
<dbReference type="PROSITE" id="PS00450">
    <property type="entry name" value="ACONITASE_1"/>
    <property type="match status" value="1"/>
</dbReference>
<dbReference type="GO" id="GO:0051539">
    <property type="term" value="F:4 iron, 4 sulfur cluster binding"/>
    <property type="evidence" value="ECO:0007669"/>
    <property type="project" value="UniProtKB-KW"/>
</dbReference>
<comment type="caution">
    <text evidence="10">The sequence shown here is derived from an EMBL/GenBank/DDBJ whole genome shotgun (WGS) entry which is preliminary data.</text>
</comment>
<dbReference type="GO" id="GO:0009098">
    <property type="term" value="P:L-leucine biosynthetic process"/>
    <property type="evidence" value="ECO:0007669"/>
    <property type="project" value="UniProtKB-UniRule"/>
</dbReference>
<dbReference type="SUPFAM" id="SSF53732">
    <property type="entry name" value="Aconitase iron-sulfur domain"/>
    <property type="match status" value="1"/>
</dbReference>
<dbReference type="InterPro" id="IPR001030">
    <property type="entry name" value="Acoase/IPM_deHydtase_lsu_aba"/>
</dbReference>
<evidence type="ECO:0000313" key="10">
    <source>
        <dbReference type="EMBL" id="MDK6029129.1"/>
    </source>
</evidence>
<dbReference type="AlphaFoldDB" id="A0ABD4Z7C2"/>
<dbReference type="PROSITE" id="PS01244">
    <property type="entry name" value="ACONITASE_2"/>
    <property type="match status" value="1"/>
</dbReference>
<evidence type="ECO:0000256" key="3">
    <source>
        <dbReference type="ARBA" id="ARBA00022723"/>
    </source>
</evidence>
<evidence type="ECO:0000256" key="4">
    <source>
        <dbReference type="ARBA" id="ARBA00023004"/>
    </source>
</evidence>
<feature type="binding site" evidence="8">
    <location>
        <position position="296"/>
    </location>
    <ligand>
        <name>[4Fe-4S] cluster</name>
        <dbReference type="ChEBI" id="CHEBI:49883"/>
    </ligand>
</feature>
<evidence type="ECO:0000256" key="2">
    <source>
        <dbReference type="ARBA" id="ARBA00022485"/>
    </source>
</evidence>
<dbReference type="HAMAP" id="MF_01027">
    <property type="entry name" value="LeuC_type2"/>
    <property type="match status" value="1"/>
</dbReference>
<evidence type="ECO:0000256" key="1">
    <source>
        <dbReference type="ARBA" id="ARBA00022430"/>
    </source>
</evidence>
<dbReference type="Gene3D" id="3.30.499.10">
    <property type="entry name" value="Aconitase, domain 3"/>
    <property type="match status" value="2"/>
</dbReference>
<dbReference type="EMBL" id="JASNVW010000004">
    <property type="protein sequence ID" value="MDK6029129.1"/>
    <property type="molecule type" value="Genomic_DNA"/>
</dbReference>
<dbReference type="InterPro" id="IPR050067">
    <property type="entry name" value="IPM_dehydratase_rel_enz"/>
</dbReference>
<dbReference type="EC" id="4.2.1.33" evidence="8"/>
<name>A0ABD4Z7C2_9CREN</name>
<dbReference type="PANTHER" id="PTHR43822:SF2">
    <property type="entry name" value="HOMOACONITASE, MITOCHONDRIAL"/>
    <property type="match status" value="1"/>
</dbReference>
<comment type="catalytic activity">
    <reaction evidence="8">
        <text>(2R,3S)-3-isopropylmalate = (2S)-2-isopropylmalate</text>
        <dbReference type="Rhea" id="RHEA:32287"/>
        <dbReference type="ChEBI" id="CHEBI:1178"/>
        <dbReference type="ChEBI" id="CHEBI:35121"/>
        <dbReference type="EC" id="4.2.1.33"/>
    </reaction>
</comment>
<comment type="similarity">
    <text evidence="8">Belongs to the aconitase/IPM isomerase family. LeuC type 2 subfamily.</text>
</comment>
<dbReference type="InterPro" id="IPR018136">
    <property type="entry name" value="Aconitase_4Fe-4S_BS"/>
</dbReference>
<comment type="subunit">
    <text evidence="8">Heterodimer of LeuC and LeuD.</text>
</comment>
<comment type="cofactor">
    <cofactor evidence="8">
        <name>[4Fe-4S] cluster</name>
        <dbReference type="ChEBI" id="CHEBI:49883"/>
    </cofactor>
    <text evidence="8">Binds 1 [4Fe-4S] cluster per subunit.</text>
</comment>
<dbReference type="PANTHER" id="PTHR43822">
    <property type="entry name" value="HOMOACONITASE, MITOCHONDRIAL-RELATED"/>
    <property type="match status" value="1"/>
</dbReference>
<comment type="function">
    <text evidence="8">Catalyzes the isomerization between 2-isopropylmalate and 3-isopropylmalate, via the formation of 2-isopropylmaleate.</text>
</comment>
<dbReference type="GO" id="GO:0003861">
    <property type="term" value="F:3-isopropylmalate dehydratase activity"/>
    <property type="evidence" value="ECO:0007669"/>
    <property type="project" value="UniProtKB-UniRule"/>
</dbReference>
<evidence type="ECO:0000313" key="11">
    <source>
        <dbReference type="Proteomes" id="UP001529235"/>
    </source>
</evidence>
<evidence type="ECO:0000256" key="7">
    <source>
        <dbReference type="ARBA" id="ARBA00023304"/>
    </source>
</evidence>
<dbReference type="InterPro" id="IPR036008">
    <property type="entry name" value="Aconitase_4Fe-4S_dom"/>
</dbReference>
<protein>
    <recommendedName>
        <fullName evidence="8">3-isopropylmalate dehydratase large subunit</fullName>
        <ecNumber evidence="8">4.2.1.33</ecNumber>
    </recommendedName>
    <alternativeName>
        <fullName evidence="8">Alpha-IPM isomerase</fullName>
        <shortName evidence="8">IPMI</shortName>
    </alternativeName>
    <alternativeName>
        <fullName evidence="8">Isopropylmalate isomerase</fullName>
    </alternativeName>
</protein>
<dbReference type="PRINTS" id="PR00415">
    <property type="entry name" value="ACONITASE"/>
</dbReference>
<feature type="domain" description="Aconitase/3-isopropylmalate dehydratase large subunit alpha/beta/alpha" evidence="9">
    <location>
        <begin position="21"/>
        <end position="407"/>
    </location>
</feature>
<feature type="binding site" evidence="8">
    <location>
        <position position="359"/>
    </location>
    <ligand>
        <name>[4Fe-4S] cluster</name>
        <dbReference type="ChEBI" id="CHEBI:49883"/>
    </ligand>
</feature>
<keyword evidence="7 8" id="KW-0100">Branched-chain amino acid biosynthesis</keyword>
<proteinExistence type="inferred from homology"/>
<reference evidence="10 11" key="1">
    <citation type="submission" date="2023-05" db="EMBL/GenBank/DDBJ databases">
        <title>A new hyperthermophilic archaea 'Ignisphaera cupida' sp. nov. and description of the family 'Ignisphaeraceae' fam. nov.</title>
        <authorList>
            <person name="Podosokorskaya O.A."/>
            <person name="Elcheninov A.G."/>
            <person name="Klukina A."/>
            <person name="Merkel A.Y."/>
        </authorList>
    </citation>
    <scope>NUCLEOTIDE SEQUENCE [LARGE SCALE GENOMIC DNA]</scope>
    <source>
        <strain evidence="10 11">4213-co</strain>
    </source>
</reference>
<organism evidence="10 11">
    <name type="scientific">Ignisphaera cupida</name>
    <dbReference type="NCBI Taxonomy" id="3050454"/>
    <lineage>
        <taxon>Archaea</taxon>
        <taxon>Thermoproteota</taxon>
        <taxon>Thermoprotei</taxon>
        <taxon>Desulfurococcales</taxon>
        <taxon>Desulfurococcaceae</taxon>
        <taxon>Ignisphaera</taxon>
    </lineage>
</organism>
<keyword evidence="1 8" id="KW-0432">Leucine biosynthesis</keyword>
<keyword evidence="4 8" id="KW-0408">Iron</keyword>
<evidence type="ECO:0000256" key="5">
    <source>
        <dbReference type="ARBA" id="ARBA00023014"/>
    </source>
</evidence>
<dbReference type="CDD" id="cd01583">
    <property type="entry name" value="IPMI"/>
    <property type="match status" value="1"/>
</dbReference>
<keyword evidence="11" id="KW-1185">Reference proteome</keyword>